<dbReference type="Proteomes" id="UP001597178">
    <property type="component" value="Unassembled WGS sequence"/>
</dbReference>
<evidence type="ECO:0000313" key="2">
    <source>
        <dbReference type="Proteomes" id="UP001597178"/>
    </source>
</evidence>
<gene>
    <name evidence="1" type="ORF">ACFQ4A_08490</name>
</gene>
<dbReference type="EMBL" id="JBHTNH010000017">
    <property type="protein sequence ID" value="MFD1361693.1"/>
    <property type="molecule type" value="Genomic_DNA"/>
</dbReference>
<proteinExistence type="predicted"/>
<accession>A0ABW3ZV73</accession>
<organism evidence="1 2">
    <name type="scientific">Lentibacillus salinarum</name>
    <dbReference type="NCBI Taxonomy" id="446820"/>
    <lineage>
        <taxon>Bacteria</taxon>
        <taxon>Bacillati</taxon>
        <taxon>Bacillota</taxon>
        <taxon>Bacilli</taxon>
        <taxon>Bacillales</taxon>
        <taxon>Bacillaceae</taxon>
        <taxon>Lentibacillus</taxon>
    </lineage>
</organism>
<protein>
    <submittedName>
        <fullName evidence="1">Uncharacterized protein</fullName>
    </submittedName>
</protein>
<comment type="caution">
    <text evidence="1">The sequence shown here is derived from an EMBL/GenBank/DDBJ whole genome shotgun (WGS) entry which is preliminary data.</text>
</comment>
<keyword evidence="2" id="KW-1185">Reference proteome</keyword>
<name>A0ABW3ZV73_9BACI</name>
<reference evidence="2" key="1">
    <citation type="journal article" date="2019" name="Int. J. Syst. Evol. Microbiol.">
        <title>The Global Catalogue of Microorganisms (GCM) 10K type strain sequencing project: providing services to taxonomists for standard genome sequencing and annotation.</title>
        <authorList>
            <consortium name="The Broad Institute Genomics Platform"/>
            <consortium name="The Broad Institute Genome Sequencing Center for Infectious Disease"/>
            <person name="Wu L."/>
            <person name="Ma J."/>
        </authorList>
    </citation>
    <scope>NUCLEOTIDE SEQUENCE [LARGE SCALE GENOMIC DNA]</scope>
    <source>
        <strain evidence="2">CCUG 54822</strain>
    </source>
</reference>
<sequence length="46" mass="5098">MSFQMQRSEVGLKEIGELAISVLKTSSKIFLKILCSQKTAEIPNSL</sequence>
<evidence type="ECO:0000313" key="1">
    <source>
        <dbReference type="EMBL" id="MFD1361693.1"/>
    </source>
</evidence>